<name>A0A1S1RMT5_9ACTN</name>
<keyword evidence="2" id="KW-1185">Reference proteome</keyword>
<comment type="caution">
    <text evidence="1">The sequence shown here is derived from an EMBL/GenBank/DDBJ whole genome shotgun (WGS) entry which is preliminary data.</text>
</comment>
<dbReference type="AlphaFoldDB" id="A0A1S1RMT5"/>
<proteinExistence type="predicted"/>
<sequence>MTDPYLAAGRAYCLATYNYDYPCPEGTPSREERIARDAAWAAKRPWLRAAVDAALEAARPREASVVTVNVAGVVDRAAVARAVRDAEAYRRNGRRLS</sequence>
<accession>A0A1S1RMT5</accession>
<evidence type="ECO:0000313" key="2">
    <source>
        <dbReference type="Proteomes" id="UP000179769"/>
    </source>
</evidence>
<protein>
    <submittedName>
        <fullName evidence="1">Uncharacterized protein</fullName>
    </submittedName>
</protein>
<reference evidence="2" key="1">
    <citation type="submission" date="2016-07" db="EMBL/GenBank/DDBJ databases">
        <title>Frankia sp. NRRL B-16219 Genome sequencing.</title>
        <authorList>
            <person name="Ghodhbane-Gtari F."/>
            <person name="Swanson E."/>
            <person name="Gueddou A."/>
            <person name="Louati M."/>
            <person name="Nouioui I."/>
            <person name="Hezbri K."/>
            <person name="Abebe-Akele F."/>
            <person name="Simpson S."/>
            <person name="Morris K."/>
            <person name="Thomas K."/>
            <person name="Gtari M."/>
            <person name="Tisa L.S."/>
        </authorList>
    </citation>
    <scope>NUCLEOTIDE SEQUENCE [LARGE SCALE GENOMIC DNA]</scope>
    <source>
        <strain evidence="2">NRRL B-16219</strain>
    </source>
</reference>
<organism evidence="1 2">
    <name type="scientific">Parafrankia soli</name>
    <dbReference type="NCBI Taxonomy" id="2599596"/>
    <lineage>
        <taxon>Bacteria</taxon>
        <taxon>Bacillati</taxon>
        <taxon>Actinomycetota</taxon>
        <taxon>Actinomycetes</taxon>
        <taxon>Frankiales</taxon>
        <taxon>Frankiaceae</taxon>
        <taxon>Parafrankia</taxon>
    </lineage>
</organism>
<evidence type="ECO:0000313" key="1">
    <source>
        <dbReference type="EMBL" id="OHV46612.1"/>
    </source>
</evidence>
<dbReference type="RefSeq" id="WP_071059494.1">
    <property type="nucleotide sequence ID" value="NZ_MAXA01000002.1"/>
</dbReference>
<dbReference type="Proteomes" id="UP000179769">
    <property type="component" value="Unassembled WGS sequence"/>
</dbReference>
<gene>
    <name evidence="1" type="ORF">BBK14_01830</name>
</gene>
<dbReference type="EMBL" id="MAXA01000002">
    <property type="protein sequence ID" value="OHV46612.1"/>
    <property type="molecule type" value="Genomic_DNA"/>
</dbReference>